<protein>
    <submittedName>
        <fullName evidence="1">Uncharacterized protein</fullName>
    </submittedName>
</protein>
<proteinExistence type="predicted"/>
<evidence type="ECO:0000313" key="1">
    <source>
        <dbReference type="EMBL" id="PNX61347.1"/>
    </source>
</evidence>
<accession>A0A2K3K4Y0</accession>
<dbReference type="EMBL" id="ASHM01141359">
    <property type="protein sequence ID" value="PNX61347.1"/>
    <property type="molecule type" value="Genomic_DNA"/>
</dbReference>
<reference evidence="1 2" key="1">
    <citation type="journal article" date="2014" name="Am. J. Bot.">
        <title>Genome assembly and annotation for red clover (Trifolium pratense; Fabaceae).</title>
        <authorList>
            <person name="Istvanek J."/>
            <person name="Jaros M."/>
            <person name="Krenek A."/>
            <person name="Repkova J."/>
        </authorList>
    </citation>
    <scope>NUCLEOTIDE SEQUENCE [LARGE SCALE GENOMIC DNA]</scope>
    <source>
        <strain evidence="2">cv. Tatra</strain>
        <tissue evidence="1">Young leaves</tissue>
    </source>
</reference>
<name>A0A2K3K4Y0_TRIPR</name>
<evidence type="ECO:0000313" key="2">
    <source>
        <dbReference type="Proteomes" id="UP000236291"/>
    </source>
</evidence>
<gene>
    <name evidence="1" type="ORF">L195_g060622</name>
</gene>
<dbReference type="Proteomes" id="UP000236291">
    <property type="component" value="Unassembled WGS sequence"/>
</dbReference>
<dbReference type="AlphaFoldDB" id="A0A2K3K4Y0"/>
<feature type="non-terminal residue" evidence="1">
    <location>
        <position position="83"/>
    </location>
</feature>
<comment type="caution">
    <text evidence="1">The sequence shown here is derived from an EMBL/GenBank/DDBJ whole genome shotgun (WGS) entry which is preliminary data.</text>
</comment>
<reference evidence="1 2" key="2">
    <citation type="journal article" date="2017" name="Front. Plant Sci.">
        <title>Gene Classification and Mining of Molecular Markers Useful in Red Clover (Trifolium pratense) Breeding.</title>
        <authorList>
            <person name="Istvanek J."/>
            <person name="Dluhosova J."/>
            <person name="Dluhos P."/>
            <person name="Patkova L."/>
            <person name="Nedelnik J."/>
            <person name="Repkova J."/>
        </authorList>
    </citation>
    <scope>NUCLEOTIDE SEQUENCE [LARGE SCALE GENOMIC DNA]</scope>
    <source>
        <strain evidence="2">cv. Tatra</strain>
        <tissue evidence="1">Young leaves</tissue>
    </source>
</reference>
<sequence length="83" mass="9032">MRAHKVSAKNLLSNKKDIKLHVLGPVMDCSHNISDDRLARLLYSASALDLATSVCFLDHQETRLGPTKMQAPDVDLLSSGSDA</sequence>
<organism evidence="1 2">
    <name type="scientific">Trifolium pratense</name>
    <name type="common">Red clover</name>
    <dbReference type="NCBI Taxonomy" id="57577"/>
    <lineage>
        <taxon>Eukaryota</taxon>
        <taxon>Viridiplantae</taxon>
        <taxon>Streptophyta</taxon>
        <taxon>Embryophyta</taxon>
        <taxon>Tracheophyta</taxon>
        <taxon>Spermatophyta</taxon>
        <taxon>Magnoliopsida</taxon>
        <taxon>eudicotyledons</taxon>
        <taxon>Gunneridae</taxon>
        <taxon>Pentapetalae</taxon>
        <taxon>rosids</taxon>
        <taxon>fabids</taxon>
        <taxon>Fabales</taxon>
        <taxon>Fabaceae</taxon>
        <taxon>Papilionoideae</taxon>
        <taxon>50 kb inversion clade</taxon>
        <taxon>NPAAA clade</taxon>
        <taxon>Hologalegina</taxon>
        <taxon>IRL clade</taxon>
        <taxon>Trifolieae</taxon>
        <taxon>Trifolium</taxon>
    </lineage>
</organism>